<dbReference type="GO" id="GO:0005829">
    <property type="term" value="C:cytosol"/>
    <property type="evidence" value="ECO:0007669"/>
    <property type="project" value="TreeGrafter"/>
</dbReference>
<comment type="function">
    <text evidence="1">Tubulin-folding protein; involved in the early step of the tubulin folding pathway.</text>
</comment>
<keyword evidence="6" id="KW-0963">Cytoplasm</keyword>
<protein>
    <recommendedName>
        <fullName evidence="3 6">Tubulin-specific chaperone A</fullName>
    </recommendedName>
</protein>
<sequence>MSEKDLKIKTGVLKRYVQEANSYKTEVQKQSSKINSLKESQEPDEYMIKKAGEVLQESKQMFSLASKNVQKARLELESLLTSYGEEKNDELKTNAQQMIQKALEFENNNAA</sequence>
<evidence type="ECO:0000256" key="5">
    <source>
        <dbReference type="ARBA" id="ARBA00026055"/>
    </source>
</evidence>
<evidence type="ECO:0000256" key="4">
    <source>
        <dbReference type="ARBA" id="ARBA00023186"/>
    </source>
</evidence>
<dbReference type="Gene3D" id="1.20.58.90">
    <property type="match status" value="1"/>
</dbReference>
<dbReference type="InterPro" id="IPR004226">
    <property type="entry name" value="TBCA"/>
</dbReference>
<dbReference type="SUPFAM" id="SSF46988">
    <property type="entry name" value="Tubulin chaperone cofactor A"/>
    <property type="match status" value="1"/>
</dbReference>
<evidence type="ECO:0000256" key="1">
    <source>
        <dbReference type="ARBA" id="ARBA00003046"/>
    </source>
</evidence>
<keyword evidence="6" id="KW-0493">Microtubule</keyword>
<evidence type="ECO:0000313" key="8">
    <source>
        <dbReference type="EMBL" id="CAD2167120.1"/>
    </source>
</evidence>
<dbReference type="EMBL" id="CAJEWN010000124">
    <property type="protein sequence ID" value="CAD2167120.1"/>
    <property type="molecule type" value="Genomic_DNA"/>
</dbReference>
<keyword evidence="4 6" id="KW-0143">Chaperone</keyword>
<comment type="similarity">
    <text evidence="2 6">Belongs to the TBCA family.</text>
</comment>
<feature type="coiled-coil region" evidence="7">
    <location>
        <begin position="13"/>
        <end position="40"/>
    </location>
</feature>
<reference evidence="8 9" key="1">
    <citation type="submission" date="2020-08" db="EMBL/GenBank/DDBJ databases">
        <authorList>
            <person name="Koutsovoulos G."/>
            <person name="Danchin GJ E."/>
        </authorList>
    </citation>
    <scope>NUCLEOTIDE SEQUENCE [LARGE SCALE GENOMIC DNA]</scope>
</reference>
<evidence type="ECO:0000313" key="9">
    <source>
        <dbReference type="Proteomes" id="UP000580250"/>
    </source>
</evidence>
<organism evidence="8 9">
    <name type="scientific">Meloidogyne enterolobii</name>
    <name type="common">Root-knot nematode worm</name>
    <name type="synonym">Meloidogyne mayaguensis</name>
    <dbReference type="NCBI Taxonomy" id="390850"/>
    <lineage>
        <taxon>Eukaryota</taxon>
        <taxon>Metazoa</taxon>
        <taxon>Ecdysozoa</taxon>
        <taxon>Nematoda</taxon>
        <taxon>Chromadorea</taxon>
        <taxon>Rhabditida</taxon>
        <taxon>Tylenchina</taxon>
        <taxon>Tylenchomorpha</taxon>
        <taxon>Tylenchoidea</taxon>
        <taxon>Meloidogynidae</taxon>
        <taxon>Meloidogyninae</taxon>
        <taxon>Meloidogyne</taxon>
    </lineage>
</organism>
<keyword evidence="7" id="KW-0175">Coiled coil</keyword>
<name>A0A6V7UX84_MELEN</name>
<evidence type="ECO:0000256" key="7">
    <source>
        <dbReference type="SAM" id="Coils"/>
    </source>
</evidence>
<dbReference type="AlphaFoldDB" id="A0A6V7UX84"/>
<evidence type="ECO:0000256" key="3">
    <source>
        <dbReference type="ARBA" id="ARBA00015002"/>
    </source>
</evidence>
<comment type="caution">
    <text evidence="8">The sequence shown here is derived from an EMBL/GenBank/DDBJ whole genome shotgun (WGS) entry which is preliminary data.</text>
</comment>
<dbReference type="Proteomes" id="UP000580250">
    <property type="component" value="Unassembled WGS sequence"/>
</dbReference>
<dbReference type="GO" id="GO:0048487">
    <property type="term" value="F:beta-tubulin binding"/>
    <property type="evidence" value="ECO:0007669"/>
    <property type="project" value="InterPro"/>
</dbReference>
<dbReference type="GO" id="GO:0005874">
    <property type="term" value="C:microtubule"/>
    <property type="evidence" value="ECO:0007669"/>
    <property type="project" value="UniProtKB-KW"/>
</dbReference>
<comment type="subunit">
    <text evidence="5 6">Supercomplex made of cofactors A to E. Cofactors A and D function by capturing and stabilizing tubulin in a quasi-native conformation. Cofactor E binds to the cofactor D-tubulin complex; interaction with cofactor C then causes the release of tubulin polypeptides that are committed to the native state.</text>
</comment>
<evidence type="ECO:0000256" key="6">
    <source>
        <dbReference type="RuleBase" id="RU364030"/>
    </source>
</evidence>
<keyword evidence="6" id="KW-0206">Cytoskeleton</keyword>
<comment type="subcellular location">
    <subcellularLocation>
        <location evidence="6">Cytoplasm</location>
        <location evidence="6">Cytoskeleton</location>
    </subcellularLocation>
</comment>
<dbReference type="GO" id="GO:0007021">
    <property type="term" value="P:tubulin complex assembly"/>
    <property type="evidence" value="ECO:0007669"/>
    <property type="project" value="UniProtKB-UniRule"/>
</dbReference>
<proteinExistence type="inferred from homology"/>
<gene>
    <name evidence="8" type="ORF">MENT_LOCUS18396</name>
</gene>
<dbReference type="PANTHER" id="PTHR21500">
    <property type="entry name" value="TUBULIN-SPECIFIC CHAPERONE A"/>
    <property type="match status" value="1"/>
</dbReference>
<dbReference type="InterPro" id="IPR036126">
    <property type="entry name" value="TBCA_sf"/>
</dbReference>
<accession>A0A6V7UX84</accession>
<evidence type="ECO:0000256" key="2">
    <source>
        <dbReference type="ARBA" id="ARBA00006806"/>
    </source>
</evidence>
<dbReference type="OrthoDB" id="296187at2759"/>
<dbReference type="Pfam" id="PF02970">
    <property type="entry name" value="TBCA"/>
    <property type="match status" value="1"/>
</dbReference>
<dbReference type="PANTHER" id="PTHR21500:SF0">
    <property type="entry name" value="TUBULIN-SPECIFIC CHAPERONE A"/>
    <property type="match status" value="1"/>
</dbReference>
<dbReference type="GO" id="GO:0007023">
    <property type="term" value="P:post-chaperonin tubulin folding pathway"/>
    <property type="evidence" value="ECO:0007669"/>
    <property type="project" value="UniProtKB-UniRule"/>
</dbReference>